<name>A0A6J5NDA0_9CAUD</name>
<evidence type="ECO:0000313" key="2">
    <source>
        <dbReference type="EMBL" id="CAB4156622.1"/>
    </source>
</evidence>
<dbReference type="EMBL" id="LR796639">
    <property type="protein sequence ID" value="CAB4156622.1"/>
    <property type="molecule type" value="Genomic_DNA"/>
</dbReference>
<gene>
    <name evidence="2" type="ORF">UFOVP658_85</name>
</gene>
<accession>A0A6J5NDA0</accession>
<sequence>MSEYNKLKSKGLSKGRPPLSEQERAERKAIYGKKQEARRRAHIVLQHRYAEDYQRIYSMELKELLK</sequence>
<evidence type="ECO:0000256" key="1">
    <source>
        <dbReference type="SAM" id="MobiDB-lite"/>
    </source>
</evidence>
<reference evidence="2" key="1">
    <citation type="submission" date="2020-04" db="EMBL/GenBank/DDBJ databases">
        <authorList>
            <person name="Chiriac C."/>
            <person name="Salcher M."/>
            <person name="Ghai R."/>
            <person name="Kavagutti S V."/>
        </authorList>
    </citation>
    <scope>NUCLEOTIDE SEQUENCE</scope>
</reference>
<protein>
    <submittedName>
        <fullName evidence="2">Uncharacterized protein</fullName>
    </submittedName>
</protein>
<feature type="compositionally biased region" description="Basic and acidic residues" evidence="1">
    <location>
        <begin position="21"/>
        <end position="30"/>
    </location>
</feature>
<feature type="region of interest" description="Disordered" evidence="1">
    <location>
        <begin position="1"/>
        <end position="30"/>
    </location>
</feature>
<proteinExistence type="predicted"/>
<organism evidence="2">
    <name type="scientific">uncultured Caudovirales phage</name>
    <dbReference type="NCBI Taxonomy" id="2100421"/>
    <lineage>
        <taxon>Viruses</taxon>
        <taxon>Duplodnaviria</taxon>
        <taxon>Heunggongvirae</taxon>
        <taxon>Uroviricota</taxon>
        <taxon>Caudoviricetes</taxon>
        <taxon>Peduoviridae</taxon>
        <taxon>Maltschvirus</taxon>
        <taxon>Maltschvirus maltsch</taxon>
    </lineage>
</organism>